<dbReference type="PANTHER" id="PTHR43432:SF3">
    <property type="entry name" value="SLR0285 PROTEIN"/>
    <property type="match status" value="1"/>
</dbReference>
<dbReference type="PROSITE" id="PS51918">
    <property type="entry name" value="RADICAL_SAM"/>
    <property type="match status" value="1"/>
</dbReference>
<dbReference type="RefSeq" id="WP_183454680.1">
    <property type="nucleotide sequence ID" value="NZ_JACHWB010000012.1"/>
</dbReference>
<evidence type="ECO:0000313" key="7">
    <source>
        <dbReference type="Proteomes" id="UP000532010"/>
    </source>
</evidence>
<dbReference type="Proteomes" id="UP000532010">
    <property type="component" value="Unassembled WGS sequence"/>
</dbReference>
<evidence type="ECO:0000259" key="5">
    <source>
        <dbReference type="PROSITE" id="PS51918"/>
    </source>
</evidence>
<protein>
    <submittedName>
        <fullName evidence="6">DNA repair photolyase</fullName>
    </submittedName>
</protein>
<dbReference type="Gene3D" id="3.80.30.30">
    <property type="match status" value="1"/>
</dbReference>
<evidence type="ECO:0000256" key="4">
    <source>
        <dbReference type="SAM" id="MobiDB-lite"/>
    </source>
</evidence>
<reference evidence="6 7" key="1">
    <citation type="submission" date="2020-08" db="EMBL/GenBank/DDBJ databases">
        <title>The Agave Microbiome: Exploring the role of microbial communities in plant adaptations to desert environments.</title>
        <authorList>
            <person name="Partida-Martinez L.P."/>
        </authorList>
    </citation>
    <scope>NUCLEOTIDE SEQUENCE [LARGE SCALE GENOMIC DNA]</scope>
    <source>
        <strain evidence="6 7">AT3.9</strain>
    </source>
</reference>
<keyword evidence="2" id="KW-0408">Iron</keyword>
<evidence type="ECO:0000313" key="6">
    <source>
        <dbReference type="EMBL" id="MBB3021640.1"/>
    </source>
</evidence>
<dbReference type="InterPro" id="IPR007197">
    <property type="entry name" value="rSAM"/>
</dbReference>
<feature type="compositionally biased region" description="Basic and acidic residues" evidence="4">
    <location>
        <begin position="27"/>
        <end position="44"/>
    </location>
</feature>
<dbReference type="GO" id="GO:0016829">
    <property type="term" value="F:lyase activity"/>
    <property type="evidence" value="ECO:0007669"/>
    <property type="project" value="UniProtKB-KW"/>
</dbReference>
<dbReference type="SUPFAM" id="SSF102114">
    <property type="entry name" value="Radical SAM enzymes"/>
    <property type="match status" value="1"/>
</dbReference>
<evidence type="ECO:0000256" key="2">
    <source>
        <dbReference type="ARBA" id="ARBA00023004"/>
    </source>
</evidence>
<evidence type="ECO:0000256" key="3">
    <source>
        <dbReference type="ARBA" id="ARBA00023014"/>
    </source>
</evidence>
<gene>
    <name evidence="6" type="ORF">FHR70_004742</name>
</gene>
<dbReference type="GO" id="GO:0051536">
    <property type="term" value="F:iron-sulfur cluster binding"/>
    <property type="evidence" value="ECO:0007669"/>
    <property type="project" value="UniProtKB-KW"/>
</dbReference>
<organism evidence="6 7">
    <name type="scientific">Microvirga lupini</name>
    <dbReference type="NCBI Taxonomy" id="420324"/>
    <lineage>
        <taxon>Bacteria</taxon>
        <taxon>Pseudomonadati</taxon>
        <taxon>Pseudomonadota</taxon>
        <taxon>Alphaproteobacteria</taxon>
        <taxon>Hyphomicrobiales</taxon>
        <taxon>Methylobacteriaceae</taxon>
        <taxon>Microvirga</taxon>
    </lineage>
</organism>
<dbReference type="InterPro" id="IPR040086">
    <property type="entry name" value="MJ0683-like"/>
</dbReference>
<sequence length="393" mass="44434">MRVRAKDNARDPLLSRPVKRTPLEAAEAARRRMDDPAYRVEVDRRRGRGASANPSGRYEPAQREAFDDGWDIEEELPTLPTEVIVEKPRTIITRNDSPDILFEKSINPYRGCEHGCSYCFARPTHAYQGLSSGLDFETKIFAKPNAAELLEKELQSSKYQPTPIALGSNTDPYQPVERRFRITRSILEVLNRMNHPVAIVTKSALVTRDIDLLGPMAERQLAKVAISVTTLDPKLARRMEPRAATPAKRLETIRKLTEAGIPVTVLVAPIIPAINDHEIEAILKACAEAGVQEAGYVLLRLPHDLKDLMRDWLVDHYPDKLNHVFTLLQEARGGKDYDANWSTRQSGVGPYAWMLGRRFETTAERLGLNKRNLRLRTDLFKVPPKETGQLSLF</sequence>
<dbReference type="CDD" id="cd01335">
    <property type="entry name" value="Radical_SAM"/>
    <property type="match status" value="1"/>
</dbReference>
<feature type="domain" description="Radical SAM core" evidence="5">
    <location>
        <begin position="95"/>
        <end position="338"/>
    </location>
</feature>
<keyword evidence="1" id="KW-0479">Metal-binding</keyword>
<dbReference type="InterPro" id="IPR006638">
    <property type="entry name" value="Elp3/MiaA/NifB-like_rSAM"/>
</dbReference>
<keyword evidence="3" id="KW-0411">Iron-sulfur</keyword>
<dbReference type="EMBL" id="JACHWB010000012">
    <property type="protein sequence ID" value="MBB3021640.1"/>
    <property type="molecule type" value="Genomic_DNA"/>
</dbReference>
<dbReference type="AlphaFoldDB" id="A0A7W4VQV5"/>
<dbReference type="SFLD" id="SFLDS00029">
    <property type="entry name" value="Radical_SAM"/>
    <property type="match status" value="1"/>
</dbReference>
<dbReference type="GO" id="GO:0046872">
    <property type="term" value="F:metal ion binding"/>
    <property type="evidence" value="ECO:0007669"/>
    <property type="project" value="UniProtKB-KW"/>
</dbReference>
<keyword evidence="7" id="KW-1185">Reference proteome</keyword>
<feature type="compositionally biased region" description="Basic and acidic residues" evidence="4">
    <location>
        <begin position="1"/>
        <end position="10"/>
    </location>
</feature>
<evidence type="ECO:0000256" key="1">
    <source>
        <dbReference type="ARBA" id="ARBA00022723"/>
    </source>
</evidence>
<name>A0A7W4VQV5_9HYPH</name>
<dbReference type="NCBIfam" id="NF033668">
    <property type="entry name" value="rSAM_PA0069"/>
    <property type="match status" value="1"/>
</dbReference>
<dbReference type="PANTHER" id="PTHR43432">
    <property type="entry name" value="SLR0285 PROTEIN"/>
    <property type="match status" value="1"/>
</dbReference>
<comment type="caution">
    <text evidence="6">The sequence shown here is derived from an EMBL/GenBank/DDBJ whole genome shotgun (WGS) entry which is preliminary data.</text>
</comment>
<dbReference type="Pfam" id="PF04055">
    <property type="entry name" value="Radical_SAM"/>
    <property type="match status" value="1"/>
</dbReference>
<keyword evidence="6" id="KW-0456">Lyase</keyword>
<accession>A0A7W4VQV5</accession>
<dbReference type="InterPro" id="IPR058240">
    <property type="entry name" value="rSAM_sf"/>
</dbReference>
<proteinExistence type="predicted"/>
<feature type="region of interest" description="Disordered" evidence="4">
    <location>
        <begin position="1"/>
        <end position="62"/>
    </location>
</feature>
<dbReference type="SFLD" id="SFLDG01084">
    <property type="entry name" value="Uncharacterised_Radical_SAM_Su"/>
    <property type="match status" value="1"/>
</dbReference>
<dbReference type="SMART" id="SM00729">
    <property type="entry name" value="Elp3"/>
    <property type="match status" value="1"/>
</dbReference>